<dbReference type="EMBL" id="JXTB01000146">
    <property type="protein sequence ID" value="PON58749.1"/>
    <property type="molecule type" value="Genomic_DNA"/>
</dbReference>
<dbReference type="AlphaFoldDB" id="A0A2P5CCG3"/>
<comment type="caution">
    <text evidence="1">The sequence shown here is derived from an EMBL/GenBank/DDBJ whole genome shotgun (WGS) entry which is preliminary data.</text>
</comment>
<protein>
    <submittedName>
        <fullName evidence="1">Uncharacterized protein</fullName>
    </submittedName>
</protein>
<proteinExistence type="predicted"/>
<keyword evidence="2" id="KW-1185">Reference proteome</keyword>
<dbReference type="Proteomes" id="UP000237105">
    <property type="component" value="Unassembled WGS sequence"/>
</dbReference>
<evidence type="ECO:0000313" key="2">
    <source>
        <dbReference type="Proteomes" id="UP000237105"/>
    </source>
</evidence>
<organism evidence="1 2">
    <name type="scientific">Parasponia andersonii</name>
    <name type="common">Sponia andersonii</name>
    <dbReference type="NCBI Taxonomy" id="3476"/>
    <lineage>
        <taxon>Eukaryota</taxon>
        <taxon>Viridiplantae</taxon>
        <taxon>Streptophyta</taxon>
        <taxon>Embryophyta</taxon>
        <taxon>Tracheophyta</taxon>
        <taxon>Spermatophyta</taxon>
        <taxon>Magnoliopsida</taxon>
        <taxon>eudicotyledons</taxon>
        <taxon>Gunneridae</taxon>
        <taxon>Pentapetalae</taxon>
        <taxon>rosids</taxon>
        <taxon>fabids</taxon>
        <taxon>Rosales</taxon>
        <taxon>Cannabaceae</taxon>
        <taxon>Parasponia</taxon>
    </lineage>
</organism>
<evidence type="ECO:0000313" key="1">
    <source>
        <dbReference type="EMBL" id="PON58749.1"/>
    </source>
</evidence>
<sequence length="90" mass="10153">MPLLITEIHGHRKIFAAQNPSSLKELVNVLEIEEVSIFGPICGFPTFRTSNLLLLAIQDQASNSYPTCVIQMEYGMWRKSRKSLTNQSEA</sequence>
<reference evidence="2" key="1">
    <citation type="submission" date="2016-06" db="EMBL/GenBank/DDBJ databases">
        <title>Parallel loss of symbiosis genes in relatives of nitrogen-fixing non-legume Parasponia.</title>
        <authorList>
            <person name="Van Velzen R."/>
            <person name="Holmer R."/>
            <person name="Bu F."/>
            <person name="Rutten L."/>
            <person name="Van Zeijl A."/>
            <person name="Liu W."/>
            <person name="Santuari L."/>
            <person name="Cao Q."/>
            <person name="Sharma T."/>
            <person name="Shen D."/>
            <person name="Roswanjaya Y."/>
            <person name="Wardhani T."/>
            <person name="Kalhor M.S."/>
            <person name="Jansen J."/>
            <person name="Van den Hoogen J."/>
            <person name="Gungor B."/>
            <person name="Hartog M."/>
            <person name="Hontelez J."/>
            <person name="Verver J."/>
            <person name="Yang W.-C."/>
            <person name="Schijlen E."/>
            <person name="Repin R."/>
            <person name="Schilthuizen M."/>
            <person name="Schranz E."/>
            <person name="Heidstra R."/>
            <person name="Miyata K."/>
            <person name="Fedorova E."/>
            <person name="Kohlen W."/>
            <person name="Bisseling T."/>
            <person name="Smit S."/>
            <person name="Geurts R."/>
        </authorList>
    </citation>
    <scope>NUCLEOTIDE SEQUENCE [LARGE SCALE GENOMIC DNA]</scope>
    <source>
        <strain evidence="2">cv. WU1-14</strain>
    </source>
</reference>
<gene>
    <name evidence="1" type="ORF">PanWU01x14_164850</name>
</gene>
<name>A0A2P5CCG3_PARAD</name>
<accession>A0A2P5CCG3</accession>